<feature type="transmembrane region" description="Helical" evidence="6">
    <location>
        <begin position="7"/>
        <end position="30"/>
    </location>
</feature>
<dbReference type="Proteomes" id="UP001312865">
    <property type="component" value="Unassembled WGS sequence"/>
</dbReference>
<evidence type="ECO:0000313" key="8">
    <source>
        <dbReference type="Proteomes" id="UP001312865"/>
    </source>
</evidence>
<dbReference type="NCBIfam" id="TIGR02737">
    <property type="entry name" value="caa3_CtaG"/>
    <property type="match status" value="1"/>
</dbReference>
<dbReference type="RefSeq" id="WP_336585460.1">
    <property type="nucleotide sequence ID" value="NZ_JBBAXC010000002.1"/>
</dbReference>
<name>A0ABU8H9V5_9BACI</name>
<dbReference type="Pfam" id="PF09678">
    <property type="entry name" value="Caa3_CtaG"/>
    <property type="match status" value="1"/>
</dbReference>
<evidence type="ECO:0000256" key="3">
    <source>
        <dbReference type="ARBA" id="ARBA00022692"/>
    </source>
</evidence>
<evidence type="ECO:0000256" key="1">
    <source>
        <dbReference type="ARBA" id="ARBA00004651"/>
    </source>
</evidence>
<evidence type="ECO:0000256" key="4">
    <source>
        <dbReference type="ARBA" id="ARBA00022989"/>
    </source>
</evidence>
<keyword evidence="4 6" id="KW-1133">Transmembrane helix</keyword>
<proteinExistence type="predicted"/>
<evidence type="ECO:0000256" key="5">
    <source>
        <dbReference type="ARBA" id="ARBA00023136"/>
    </source>
</evidence>
<feature type="transmembrane region" description="Helical" evidence="6">
    <location>
        <begin position="83"/>
        <end position="102"/>
    </location>
</feature>
<feature type="transmembrane region" description="Helical" evidence="6">
    <location>
        <begin position="153"/>
        <end position="170"/>
    </location>
</feature>
<keyword evidence="2" id="KW-1003">Cell membrane</keyword>
<evidence type="ECO:0000313" key="7">
    <source>
        <dbReference type="EMBL" id="MEI5906037.1"/>
    </source>
</evidence>
<comment type="subcellular location">
    <subcellularLocation>
        <location evidence="1">Cell membrane</location>
        <topology evidence="1">Multi-pass membrane protein</topology>
    </subcellularLocation>
</comment>
<accession>A0ABU8H9V5</accession>
<comment type="caution">
    <text evidence="7">The sequence shown here is derived from an EMBL/GenBank/DDBJ whole genome shotgun (WGS) entry which is preliminary data.</text>
</comment>
<gene>
    <name evidence="7" type="primary">ctaG</name>
    <name evidence="7" type="ORF">WAK64_03000</name>
</gene>
<reference evidence="7 8" key="1">
    <citation type="journal article" date="2018" name="J. Microbiol.">
        <title>Bacillus spongiae sp. nov., isolated from sponge of Jeju Island.</title>
        <authorList>
            <person name="Lee G.E."/>
            <person name="Im W.T."/>
            <person name="Park J.S."/>
        </authorList>
    </citation>
    <scope>NUCLEOTIDE SEQUENCE [LARGE SCALE GENOMIC DNA]</scope>
    <source>
        <strain evidence="7 8">135PIL107-10</strain>
    </source>
</reference>
<protein>
    <submittedName>
        <fullName evidence="7">Cytochrome c oxidase assembly factor CtaG</fullName>
    </submittedName>
</protein>
<keyword evidence="5 6" id="KW-0472">Membrane</keyword>
<sequence length="302" mass="34524">MPLEIFGFLALWSPFFLVAVLFMTVVFFLITTVWRKDFKNSEPLKKSQAVTFIVAMILLYIVKGSPVDLLGHIMFSVHMIQMAILYLVIPPLLIISIPNWLWKVVIELPVISKLFSFFTKPIVALILFNGMFSFYHIPLIFDTIKVDETLHMIYTFTLFLVAICMWWPMINKLPGQYQLSGLKKVGYLFADGVLLTPACALIIFADQPMYATYYDSALWMQALALCVPTSTLEGLTLSGPQLFTNMPVQEDQQLGGVLMKIIQEIVYGVVLAQIFFQWFKNDQAEADKFNEELNANNNPEYI</sequence>
<keyword evidence="8" id="KW-1185">Reference proteome</keyword>
<dbReference type="InterPro" id="IPR014108">
    <property type="entry name" value="Caa3-assmbl_CtaG"/>
</dbReference>
<evidence type="ECO:0000256" key="6">
    <source>
        <dbReference type="SAM" id="Phobius"/>
    </source>
</evidence>
<organism evidence="7 8">
    <name type="scientific">Bacillus spongiae</name>
    <dbReference type="NCBI Taxonomy" id="2683610"/>
    <lineage>
        <taxon>Bacteria</taxon>
        <taxon>Bacillati</taxon>
        <taxon>Bacillota</taxon>
        <taxon>Bacilli</taxon>
        <taxon>Bacillales</taxon>
        <taxon>Bacillaceae</taxon>
        <taxon>Bacillus</taxon>
    </lineage>
</organism>
<evidence type="ECO:0000256" key="2">
    <source>
        <dbReference type="ARBA" id="ARBA00022475"/>
    </source>
</evidence>
<feature type="transmembrane region" description="Helical" evidence="6">
    <location>
        <begin position="185"/>
        <end position="205"/>
    </location>
</feature>
<keyword evidence="3 6" id="KW-0812">Transmembrane</keyword>
<dbReference type="EMBL" id="JBBAXC010000002">
    <property type="protein sequence ID" value="MEI5906037.1"/>
    <property type="molecule type" value="Genomic_DNA"/>
</dbReference>
<feature type="transmembrane region" description="Helical" evidence="6">
    <location>
        <begin position="122"/>
        <end position="141"/>
    </location>
</feature>
<dbReference type="InterPro" id="IPR019108">
    <property type="entry name" value="Caa3_assmbl_CtaG-rel"/>
</dbReference>
<feature type="transmembrane region" description="Helical" evidence="6">
    <location>
        <begin position="50"/>
        <end position="71"/>
    </location>
</feature>